<sequence length="141" mass="15171">MNDGRTLSHGGTPRLRLRHRADPVELGRIRRHIAGWARRSGVPEDVTMDLQLAVGEAVANGVEHAYGSGGAGTVEVDVAVRDEPPVAVVVRVTDHGTWRTAPAATGYRGRGLLMIERLAQQVRVLPSSGGTEVCFEIRYPG</sequence>
<keyword evidence="1" id="KW-0808">Transferase</keyword>
<keyword evidence="4" id="KW-1185">Reference proteome</keyword>
<protein>
    <submittedName>
        <fullName evidence="3">ATP-binding protein</fullName>
    </submittedName>
</protein>
<dbReference type="Pfam" id="PF13581">
    <property type="entry name" value="HATPase_c_2"/>
    <property type="match status" value="1"/>
</dbReference>
<dbReference type="EMBL" id="CP053564">
    <property type="protein sequence ID" value="QJY48707.1"/>
    <property type="molecule type" value="Genomic_DNA"/>
</dbReference>
<dbReference type="SUPFAM" id="SSF55874">
    <property type="entry name" value="ATPase domain of HSP90 chaperone/DNA topoisomerase II/histidine kinase"/>
    <property type="match status" value="1"/>
</dbReference>
<evidence type="ECO:0000259" key="2">
    <source>
        <dbReference type="Pfam" id="PF13581"/>
    </source>
</evidence>
<keyword evidence="1" id="KW-0418">Kinase</keyword>
<proteinExistence type="predicted"/>
<dbReference type="GO" id="GO:0005524">
    <property type="term" value="F:ATP binding"/>
    <property type="evidence" value="ECO:0007669"/>
    <property type="project" value="UniProtKB-KW"/>
</dbReference>
<dbReference type="RefSeq" id="WP_172162796.1">
    <property type="nucleotide sequence ID" value="NZ_CP053564.1"/>
</dbReference>
<name>A0A6M6JP20_9PSEU</name>
<reference evidence="3 4" key="1">
    <citation type="submission" date="2020-05" db="EMBL/GenBank/DDBJ databases">
        <authorList>
            <person name="Mo P."/>
        </authorList>
    </citation>
    <scope>NUCLEOTIDE SEQUENCE [LARGE SCALE GENOMIC DNA]</scope>
    <source>
        <strain evidence="3 4">Gen01</strain>
    </source>
</reference>
<dbReference type="GO" id="GO:0004674">
    <property type="term" value="F:protein serine/threonine kinase activity"/>
    <property type="evidence" value="ECO:0007669"/>
    <property type="project" value="UniProtKB-KW"/>
</dbReference>
<dbReference type="PANTHER" id="PTHR35526">
    <property type="entry name" value="ANTI-SIGMA-F FACTOR RSBW-RELATED"/>
    <property type="match status" value="1"/>
</dbReference>
<keyword evidence="3" id="KW-0547">Nucleotide-binding</keyword>
<evidence type="ECO:0000313" key="4">
    <source>
        <dbReference type="Proteomes" id="UP000505377"/>
    </source>
</evidence>
<evidence type="ECO:0000256" key="1">
    <source>
        <dbReference type="ARBA" id="ARBA00022527"/>
    </source>
</evidence>
<dbReference type="Gene3D" id="3.30.565.10">
    <property type="entry name" value="Histidine kinase-like ATPase, C-terminal domain"/>
    <property type="match status" value="1"/>
</dbReference>
<dbReference type="InterPro" id="IPR036890">
    <property type="entry name" value="HATPase_C_sf"/>
</dbReference>
<dbReference type="InterPro" id="IPR050267">
    <property type="entry name" value="Anti-sigma-factor_SerPK"/>
</dbReference>
<feature type="domain" description="Histidine kinase/HSP90-like ATPase" evidence="2">
    <location>
        <begin position="21"/>
        <end position="135"/>
    </location>
</feature>
<dbReference type="AlphaFoldDB" id="A0A6M6JP20"/>
<gene>
    <name evidence="3" type="ORF">HOP40_25395</name>
</gene>
<evidence type="ECO:0000313" key="3">
    <source>
        <dbReference type="EMBL" id="QJY48707.1"/>
    </source>
</evidence>
<keyword evidence="3" id="KW-0067">ATP-binding</keyword>
<keyword evidence="1" id="KW-0723">Serine/threonine-protein kinase</keyword>
<organism evidence="3 4">
    <name type="scientific">Pseudonocardia broussonetiae</name>
    <dbReference type="NCBI Taxonomy" id="2736640"/>
    <lineage>
        <taxon>Bacteria</taxon>
        <taxon>Bacillati</taxon>
        <taxon>Actinomycetota</taxon>
        <taxon>Actinomycetes</taxon>
        <taxon>Pseudonocardiales</taxon>
        <taxon>Pseudonocardiaceae</taxon>
        <taxon>Pseudonocardia</taxon>
    </lineage>
</organism>
<dbReference type="InterPro" id="IPR003594">
    <property type="entry name" value="HATPase_dom"/>
</dbReference>
<dbReference type="Proteomes" id="UP000505377">
    <property type="component" value="Chromosome"/>
</dbReference>
<accession>A0A6M6JP20</accession>
<dbReference type="KEGG" id="pbro:HOP40_25395"/>
<dbReference type="PANTHER" id="PTHR35526:SF3">
    <property type="entry name" value="ANTI-SIGMA-F FACTOR RSBW"/>
    <property type="match status" value="1"/>
</dbReference>
<dbReference type="CDD" id="cd16936">
    <property type="entry name" value="HATPase_RsbW-like"/>
    <property type="match status" value="1"/>
</dbReference>